<keyword evidence="2 6" id="KW-0812">Transmembrane</keyword>
<evidence type="ECO:0000256" key="6">
    <source>
        <dbReference type="SAM" id="Phobius"/>
    </source>
</evidence>
<evidence type="ECO:0000256" key="1">
    <source>
        <dbReference type="ARBA" id="ARBA00004141"/>
    </source>
</evidence>
<keyword evidence="4 6" id="KW-0472">Membrane</keyword>
<dbReference type="Pfam" id="PF00083">
    <property type="entry name" value="Sugar_tr"/>
    <property type="match status" value="1"/>
</dbReference>
<feature type="region of interest" description="Disordered" evidence="5">
    <location>
        <begin position="1"/>
        <end position="35"/>
    </location>
</feature>
<dbReference type="InterPro" id="IPR020846">
    <property type="entry name" value="MFS_dom"/>
</dbReference>
<feature type="transmembrane region" description="Helical" evidence="6">
    <location>
        <begin position="296"/>
        <end position="315"/>
    </location>
</feature>
<dbReference type="GO" id="GO:0022857">
    <property type="term" value="F:transmembrane transporter activity"/>
    <property type="evidence" value="ECO:0007669"/>
    <property type="project" value="InterPro"/>
</dbReference>
<comment type="subcellular location">
    <subcellularLocation>
        <location evidence="1">Membrane</location>
        <topology evidence="1">Multi-pass membrane protein</topology>
    </subcellularLocation>
</comment>
<feature type="compositionally biased region" description="Low complexity" evidence="5">
    <location>
        <begin position="1"/>
        <end position="26"/>
    </location>
</feature>
<feature type="transmembrane region" description="Helical" evidence="6">
    <location>
        <begin position="461"/>
        <end position="483"/>
    </location>
</feature>
<feature type="transmembrane region" description="Helical" evidence="6">
    <location>
        <begin position="525"/>
        <end position="544"/>
    </location>
</feature>
<evidence type="ECO:0000313" key="8">
    <source>
        <dbReference type="EMBL" id="LAC26381.1"/>
    </source>
</evidence>
<protein>
    <submittedName>
        <fullName evidence="8">Organic cation transporter 1-like</fullName>
    </submittedName>
</protein>
<feature type="transmembrane region" description="Helical" evidence="6">
    <location>
        <begin position="240"/>
        <end position="257"/>
    </location>
</feature>
<reference evidence="8" key="1">
    <citation type="submission" date="2017-11" db="EMBL/GenBank/DDBJ databases">
        <title>The sensing device of the deep-sea amphipod.</title>
        <authorList>
            <person name="Kobayashi H."/>
            <person name="Nagahama T."/>
            <person name="Arai W."/>
            <person name="Sasagawa Y."/>
            <person name="Umeda M."/>
            <person name="Hayashi T."/>
            <person name="Nikaido I."/>
            <person name="Watanabe H."/>
            <person name="Oguri K."/>
            <person name="Kitazato H."/>
            <person name="Fujioka K."/>
            <person name="Kido Y."/>
            <person name="Takami H."/>
        </authorList>
    </citation>
    <scope>NUCLEOTIDE SEQUENCE</scope>
    <source>
        <tissue evidence="8">Whole body</tissue>
    </source>
</reference>
<evidence type="ECO:0000256" key="3">
    <source>
        <dbReference type="ARBA" id="ARBA00022989"/>
    </source>
</evidence>
<dbReference type="Gene3D" id="1.20.1250.20">
    <property type="entry name" value="MFS general substrate transporter like domains"/>
    <property type="match status" value="1"/>
</dbReference>
<proteinExistence type="evidence at transcript level"/>
<feature type="transmembrane region" description="Helical" evidence="6">
    <location>
        <begin position="495"/>
        <end position="519"/>
    </location>
</feature>
<feature type="transmembrane region" description="Helical" evidence="6">
    <location>
        <begin position="380"/>
        <end position="397"/>
    </location>
</feature>
<feature type="transmembrane region" description="Helical" evidence="6">
    <location>
        <begin position="179"/>
        <end position="199"/>
    </location>
</feature>
<dbReference type="SUPFAM" id="SSF103473">
    <property type="entry name" value="MFS general substrate transporter"/>
    <property type="match status" value="1"/>
</dbReference>
<feature type="transmembrane region" description="Helical" evidence="6">
    <location>
        <begin position="269"/>
        <end position="290"/>
    </location>
</feature>
<evidence type="ECO:0000256" key="5">
    <source>
        <dbReference type="SAM" id="MobiDB-lite"/>
    </source>
</evidence>
<dbReference type="InterPro" id="IPR005828">
    <property type="entry name" value="MFS_sugar_transport-like"/>
</dbReference>
<feature type="domain" description="Major facilitator superfamily (MFS) profile" evidence="7">
    <location>
        <begin position="122"/>
        <end position="549"/>
    </location>
</feature>
<sequence length="616" mass="68243">MATTTSSTTTTTTTHNNNNNSTSRTSTRSRRGVGMGMAPPRFEQVLEKVGSDGRHQRMLLYLFLLPIAFYTPFGSSSLQLMLSSPDHHCKVPAREQLNVSRSFWRRITIPWSVGDNGRMRYSRCLMRNVTFSEDSDNTLMHINIDPETNTSCQYGYEYDRRAWDETATTEHDWVCGDSYIVSTIFFVALIANVIGTLLFSILSDRYGRKPLFFLCVGLSSVFGLVNLFSTNWQVFAVTKFFSSVPYFAFYQLPYIIVIEQSSRKVRGKAAALCAVAITAGVSCMALMAWLSRTWTTFGLICYTPGLLLFFYWRLVPESPRWLLSMGRVQECSSVLHKIACSNNKVDPPELLKVLCELQKEQRRPPGLATLVRVPAIRKRIIIVVLETVILCVVHSGIVFNIRNVSRNEFVNFFALSVVDVPGNILGMVSARFLGRRLTAVYTQCIAAGFCFFASVATHNWLALTVLCCLGKVFLTSAVVVVFMQVGELLPTPLRGAGYGITGAMGLAGTVAMHLLMAMGGWDPRLPYYILGLLCLLGGSISSLLPETLGRPLPQTNAEASSIGYGNTFCACIHHWNVHKQVHSDSEGDVDDDTVSCDNTTTNTTFLSSGGSFISRA</sequence>
<keyword evidence="3 6" id="KW-1133">Transmembrane helix</keyword>
<evidence type="ECO:0000256" key="4">
    <source>
        <dbReference type="ARBA" id="ARBA00023136"/>
    </source>
</evidence>
<dbReference type="PROSITE" id="PS50850">
    <property type="entry name" value="MFS"/>
    <property type="match status" value="1"/>
</dbReference>
<feature type="transmembrane region" description="Helical" evidence="6">
    <location>
        <begin position="211"/>
        <end position="228"/>
    </location>
</feature>
<organism evidence="8">
    <name type="scientific">Hirondellea gigas</name>
    <dbReference type="NCBI Taxonomy" id="1518452"/>
    <lineage>
        <taxon>Eukaryota</taxon>
        <taxon>Metazoa</taxon>
        <taxon>Ecdysozoa</taxon>
        <taxon>Arthropoda</taxon>
        <taxon>Crustacea</taxon>
        <taxon>Multicrustacea</taxon>
        <taxon>Malacostraca</taxon>
        <taxon>Eumalacostraca</taxon>
        <taxon>Peracarida</taxon>
        <taxon>Amphipoda</taxon>
        <taxon>Amphilochidea</taxon>
        <taxon>Lysianassida</taxon>
        <taxon>Lysianassidira</taxon>
        <taxon>Lysianassoidea</taxon>
        <taxon>Lysianassidae</taxon>
        <taxon>Hirondellea</taxon>
    </lineage>
</organism>
<feature type="transmembrane region" description="Helical" evidence="6">
    <location>
        <begin position="409"/>
        <end position="430"/>
    </location>
</feature>
<dbReference type="InterPro" id="IPR036259">
    <property type="entry name" value="MFS_trans_sf"/>
</dbReference>
<accession>A0A6A7G6M1</accession>
<dbReference type="GO" id="GO:0016020">
    <property type="term" value="C:membrane"/>
    <property type="evidence" value="ECO:0007669"/>
    <property type="project" value="UniProtKB-SubCell"/>
</dbReference>
<dbReference type="AlphaFoldDB" id="A0A6A7G6M1"/>
<feature type="transmembrane region" description="Helical" evidence="6">
    <location>
        <begin position="437"/>
        <end position="455"/>
    </location>
</feature>
<dbReference type="PANTHER" id="PTHR24064">
    <property type="entry name" value="SOLUTE CARRIER FAMILY 22 MEMBER"/>
    <property type="match status" value="1"/>
</dbReference>
<evidence type="ECO:0000259" key="7">
    <source>
        <dbReference type="PROSITE" id="PS50850"/>
    </source>
</evidence>
<evidence type="ECO:0000256" key="2">
    <source>
        <dbReference type="ARBA" id="ARBA00022692"/>
    </source>
</evidence>
<dbReference type="EMBL" id="IACT01007263">
    <property type="protein sequence ID" value="LAC26381.1"/>
    <property type="molecule type" value="mRNA"/>
</dbReference>
<name>A0A6A7G6M1_9CRUS</name>
<feature type="transmembrane region" description="Helical" evidence="6">
    <location>
        <begin position="58"/>
        <end position="75"/>
    </location>
</feature>